<gene>
    <name evidence="2" type="ORF">EHQ49_16690</name>
</gene>
<protein>
    <submittedName>
        <fullName evidence="2">Uncharacterized protein</fullName>
    </submittedName>
</protein>
<evidence type="ECO:0000256" key="1">
    <source>
        <dbReference type="SAM" id="Phobius"/>
    </source>
</evidence>
<dbReference type="RefSeq" id="WP_135580795.1">
    <property type="nucleotide sequence ID" value="NZ_RQGA01000015.1"/>
</dbReference>
<comment type="caution">
    <text evidence="2">The sequence shown here is derived from an EMBL/GenBank/DDBJ whole genome shotgun (WGS) entry which is preliminary data.</text>
</comment>
<organism evidence="2 3">
    <name type="scientific">Leptospira perdikensis</name>
    <dbReference type="NCBI Taxonomy" id="2484948"/>
    <lineage>
        <taxon>Bacteria</taxon>
        <taxon>Pseudomonadati</taxon>
        <taxon>Spirochaetota</taxon>
        <taxon>Spirochaetia</taxon>
        <taxon>Leptospirales</taxon>
        <taxon>Leptospiraceae</taxon>
        <taxon>Leptospira</taxon>
    </lineage>
</organism>
<accession>A0A4R9JA77</accession>
<reference evidence="2" key="1">
    <citation type="journal article" date="2019" name="PLoS Negl. Trop. Dis.">
        <title>Revisiting the worldwide diversity of Leptospira species in the environment.</title>
        <authorList>
            <person name="Vincent A.T."/>
            <person name="Schiettekatte O."/>
            <person name="Bourhy P."/>
            <person name="Veyrier F.J."/>
            <person name="Picardeau M."/>
        </authorList>
    </citation>
    <scope>NUCLEOTIDE SEQUENCE [LARGE SCALE GENOMIC DNA]</scope>
    <source>
        <strain evidence="2">201702692</strain>
    </source>
</reference>
<sequence>MNENYNFIISIFGALAWIPHLWGYIQKKFIRSKIQIFPNKEIVLGYTQDGPIISLSIAILCESKNILIKNITVTLIHESMQRTDFSWEMIEEELMDLSIPGAGSLNNSRNNQAIVLRIDQDDLIERRYWFNNSKYISGYGKTLYRFRESYLNYINSNNNQDLKQLKSSIEYNNLLEFSKNEFSWKGGKYSGKIIIRASDEQKFTHDLEFFLTKIDQKELEQNIHIFKDYIEQEYFDRSISIKEWIWTQIKRNEVDLK</sequence>
<feature type="transmembrane region" description="Helical" evidence="1">
    <location>
        <begin position="6"/>
        <end position="25"/>
    </location>
</feature>
<dbReference type="Proteomes" id="UP000298125">
    <property type="component" value="Unassembled WGS sequence"/>
</dbReference>
<evidence type="ECO:0000313" key="3">
    <source>
        <dbReference type="Proteomes" id="UP000298125"/>
    </source>
</evidence>
<dbReference type="OrthoDB" id="9153260at2"/>
<keyword evidence="1" id="KW-0472">Membrane</keyword>
<proteinExistence type="predicted"/>
<evidence type="ECO:0000313" key="2">
    <source>
        <dbReference type="EMBL" id="TGL36055.1"/>
    </source>
</evidence>
<dbReference type="EMBL" id="RQGA01000015">
    <property type="protein sequence ID" value="TGL36055.1"/>
    <property type="molecule type" value="Genomic_DNA"/>
</dbReference>
<keyword evidence="1" id="KW-1133">Transmembrane helix</keyword>
<keyword evidence="3" id="KW-1185">Reference proteome</keyword>
<keyword evidence="1" id="KW-0812">Transmembrane</keyword>
<dbReference type="AlphaFoldDB" id="A0A4R9JA77"/>
<name>A0A4R9JA77_9LEPT</name>